<dbReference type="Pfam" id="PF00172">
    <property type="entry name" value="Zn_clus"/>
    <property type="match status" value="1"/>
</dbReference>
<dbReference type="SUPFAM" id="SSF57701">
    <property type="entry name" value="Zn2/Cys6 DNA-binding domain"/>
    <property type="match status" value="1"/>
</dbReference>
<proteinExistence type="predicted"/>
<keyword evidence="3" id="KW-0805">Transcription regulation</keyword>
<dbReference type="AlphaFoldDB" id="A0A8G1VUM0"/>
<evidence type="ECO:0000313" key="8">
    <source>
        <dbReference type="EMBL" id="RAK73217.1"/>
    </source>
</evidence>
<keyword evidence="5" id="KW-0804">Transcription</keyword>
<evidence type="ECO:0000256" key="1">
    <source>
        <dbReference type="ARBA" id="ARBA00022723"/>
    </source>
</evidence>
<dbReference type="SMART" id="SM00066">
    <property type="entry name" value="GAL4"/>
    <property type="match status" value="1"/>
</dbReference>
<evidence type="ECO:0000256" key="2">
    <source>
        <dbReference type="ARBA" id="ARBA00022833"/>
    </source>
</evidence>
<dbReference type="Proteomes" id="UP000249789">
    <property type="component" value="Unassembled WGS sequence"/>
</dbReference>
<evidence type="ECO:0000259" key="7">
    <source>
        <dbReference type="PROSITE" id="PS50048"/>
    </source>
</evidence>
<dbReference type="PROSITE" id="PS00463">
    <property type="entry name" value="ZN2_CY6_FUNGAL_1"/>
    <property type="match status" value="1"/>
</dbReference>
<dbReference type="GeneID" id="63859010"/>
<gene>
    <name evidence="8" type="ORF">BO72DRAFT_387508</name>
</gene>
<dbReference type="InterPro" id="IPR001138">
    <property type="entry name" value="Zn2Cys6_DnaBD"/>
</dbReference>
<dbReference type="OrthoDB" id="2593732at2759"/>
<dbReference type="GO" id="GO:0000981">
    <property type="term" value="F:DNA-binding transcription factor activity, RNA polymerase II-specific"/>
    <property type="evidence" value="ECO:0007669"/>
    <property type="project" value="InterPro"/>
</dbReference>
<dbReference type="InterPro" id="IPR036864">
    <property type="entry name" value="Zn2-C6_fun-type_DNA-bd_sf"/>
</dbReference>
<accession>A0A8G1VUM0</accession>
<dbReference type="GO" id="GO:0008270">
    <property type="term" value="F:zinc ion binding"/>
    <property type="evidence" value="ECO:0007669"/>
    <property type="project" value="InterPro"/>
</dbReference>
<evidence type="ECO:0000256" key="4">
    <source>
        <dbReference type="ARBA" id="ARBA00023125"/>
    </source>
</evidence>
<keyword evidence="2" id="KW-0862">Zinc</keyword>
<feature type="domain" description="Zn(2)-C6 fungal-type" evidence="7">
    <location>
        <begin position="18"/>
        <end position="46"/>
    </location>
</feature>
<dbReference type="CDD" id="cd00067">
    <property type="entry name" value="GAL4"/>
    <property type="match status" value="1"/>
</dbReference>
<evidence type="ECO:0000313" key="9">
    <source>
        <dbReference type="Proteomes" id="UP000249789"/>
    </source>
</evidence>
<evidence type="ECO:0000256" key="6">
    <source>
        <dbReference type="ARBA" id="ARBA00023242"/>
    </source>
</evidence>
<evidence type="ECO:0000256" key="3">
    <source>
        <dbReference type="ARBA" id="ARBA00023015"/>
    </source>
</evidence>
<keyword evidence="9" id="KW-1185">Reference proteome</keyword>
<dbReference type="PANTHER" id="PTHR36206">
    <property type="entry name" value="ASPERCRYPTIN BIOSYNTHESIS CLUSTER-SPECIFIC TRANSCRIPTION REGULATOR ATNN-RELATED"/>
    <property type="match status" value="1"/>
</dbReference>
<keyword evidence="1" id="KW-0479">Metal-binding</keyword>
<dbReference type="InterPro" id="IPR052360">
    <property type="entry name" value="Transcr_Regulatory_Proteins"/>
</dbReference>
<name>A0A8G1VUM0_9EURO</name>
<dbReference type="EMBL" id="KZ824682">
    <property type="protein sequence ID" value="RAK73217.1"/>
    <property type="molecule type" value="Genomic_DNA"/>
</dbReference>
<sequence length="595" mass="66205">MATPQVRQIVYRTRTKSGCLTCKKRRIKCDETRPSCLRCTSTGRRCDGYHTTSLSPMVLSLPRPSLSPATLTYARSEREIRSFQFFCEKTVFSLAGYCGSELWSRSVLQVSQHEKPIWHALVALGALHENFENDRQIPGFWFSREGHDTFAVREYVAAIRALLGPSDSASSPSLHMGGSHDRRLTVDVCLISCVLFICYEIMSSHYIAAVNHIRNGVKILGQVTYDPRTGTYHHPFLKPSTVPSLEIENLRMLLVRLHGQAFTLTRNEEDNPSSTSAQLTGNGSVVIPQCFSSLAEARDVYEHHDGMFRREYHLMVNAMARFGTVDEPEILVRRYTEILQKWSSALDCFEQVRGPSLTVKEQAGLKILQIHRLRHNLLLEQYMSGSSESTVWDRYNAIFKEITALAASVVELSSSVGSPAILPARSVGSLRDLRDLRDRPRLSPSFSLDLGIISPLYDVATLCRDPVIRREAVGVLRSASRQEGVFNSHVCAVVAEKVISLEEKVALGGGLDYGRDSATVVELISETGVGRHGLISRCSEVPGSARLTYAYPEFDTAGRRVFLTIGQGIGVHANIPLRAMTAILDTEGRWSGEDI</sequence>
<keyword evidence="4" id="KW-0238">DNA-binding</keyword>
<organism evidence="8 9">
    <name type="scientific">Aspergillus fijiensis CBS 313.89</name>
    <dbReference type="NCBI Taxonomy" id="1448319"/>
    <lineage>
        <taxon>Eukaryota</taxon>
        <taxon>Fungi</taxon>
        <taxon>Dikarya</taxon>
        <taxon>Ascomycota</taxon>
        <taxon>Pezizomycotina</taxon>
        <taxon>Eurotiomycetes</taxon>
        <taxon>Eurotiomycetidae</taxon>
        <taxon>Eurotiales</taxon>
        <taxon>Aspergillaceae</taxon>
        <taxon>Aspergillus</taxon>
    </lineage>
</organism>
<protein>
    <recommendedName>
        <fullName evidence="7">Zn(2)-C6 fungal-type domain-containing protein</fullName>
    </recommendedName>
</protein>
<dbReference type="PANTHER" id="PTHR36206:SF12">
    <property type="entry name" value="ASPERCRYPTIN BIOSYNTHESIS CLUSTER-SPECIFIC TRANSCRIPTION REGULATOR ATNN-RELATED"/>
    <property type="match status" value="1"/>
</dbReference>
<dbReference type="Gene3D" id="4.10.240.10">
    <property type="entry name" value="Zn(2)-C6 fungal-type DNA-binding domain"/>
    <property type="match status" value="1"/>
</dbReference>
<keyword evidence="6" id="KW-0539">Nucleus</keyword>
<evidence type="ECO:0000256" key="5">
    <source>
        <dbReference type="ARBA" id="ARBA00023163"/>
    </source>
</evidence>
<dbReference type="VEuPathDB" id="FungiDB:BO72DRAFT_387508"/>
<dbReference type="GO" id="GO:0003677">
    <property type="term" value="F:DNA binding"/>
    <property type="evidence" value="ECO:0007669"/>
    <property type="project" value="UniProtKB-KW"/>
</dbReference>
<reference evidence="8 9" key="1">
    <citation type="submission" date="2018-02" db="EMBL/GenBank/DDBJ databases">
        <title>The genomes of Aspergillus section Nigri reveals drivers in fungal speciation.</title>
        <authorList>
            <consortium name="DOE Joint Genome Institute"/>
            <person name="Vesth T.C."/>
            <person name="Nybo J."/>
            <person name="Theobald S."/>
            <person name="Brandl J."/>
            <person name="Frisvad J.C."/>
            <person name="Nielsen K.F."/>
            <person name="Lyhne E.K."/>
            <person name="Kogle M.E."/>
            <person name="Kuo A."/>
            <person name="Riley R."/>
            <person name="Clum A."/>
            <person name="Nolan M."/>
            <person name="Lipzen A."/>
            <person name="Salamov A."/>
            <person name="Henrissat B."/>
            <person name="Wiebenga A."/>
            <person name="De vries R.P."/>
            <person name="Grigoriev I.V."/>
            <person name="Mortensen U.H."/>
            <person name="Andersen M.R."/>
            <person name="Baker S.E."/>
        </authorList>
    </citation>
    <scope>NUCLEOTIDE SEQUENCE [LARGE SCALE GENOMIC DNA]</scope>
    <source>
        <strain evidence="8 9">CBS 313.89</strain>
    </source>
</reference>
<dbReference type="RefSeq" id="XP_040797227.1">
    <property type="nucleotide sequence ID" value="XM_040941677.1"/>
</dbReference>
<dbReference type="PROSITE" id="PS50048">
    <property type="entry name" value="ZN2_CY6_FUNGAL_2"/>
    <property type="match status" value="1"/>
</dbReference>